<protein>
    <submittedName>
        <fullName evidence="2">Uncharacterized protein</fullName>
    </submittedName>
</protein>
<accession>A0ABS1BP89</accession>
<keyword evidence="1" id="KW-0812">Transmembrane</keyword>
<dbReference type="Proteomes" id="UP000614058">
    <property type="component" value="Unassembled WGS sequence"/>
</dbReference>
<name>A0ABS1BP89_9NEIS</name>
<dbReference type="EMBL" id="JAEHNZ010000001">
    <property type="protein sequence ID" value="MBK0395119.1"/>
    <property type="molecule type" value="Genomic_DNA"/>
</dbReference>
<feature type="transmembrane region" description="Helical" evidence="1">
    <location>
        <begin position="61"/>
        <end position="81"/>
    </location>
</feature>
<dbReference type="RefSeq" id="WP_200520943.1">
    <property type="nucleotide sequence ID" value="NZ_JAEHNZ010000001.1"/>
</dbReference>
<reference evidence="2 3" key="1">
    <citation type="journal article" date="2021" name="Pathogens">
        <title>Isolation and Characterization of Kingella bonacorsii sp. nov., A Novel Kingella Species Detected in a Stable Periodontitis Subject.</title>
        <authorList>
            <person name="Antezack A."/>
            <person name="Boxberger M."/>
            <person name="Rolland C."/>
            <person name="Monnet-Corti V."/>
            <person name="La Scola B."/>
        </authorList>
    </citation>
    <scope>NUCLEOTIDE SEQUENCE [LARGE SCALE GENOMIC DNA]</scope>
    <source>
        <strain evidence="2 3">Marseille-Q4569</strain>
    </source>
</reference>
<keyword evidence="3" id="KW-1185">Reference proteome</keyword>
<evidence type="ECO:0000313" key="2">
    <source>
        <dbReference type="EMBL" id="MBK0395119.1"/>
    </source>
</evidence>
<keyword evidence="1" id="KW-1133">Transmembrane helix</keyword>
<organism evidence="2 3">
    <name type="scientific">Kingella bonacorsii</name>
    <dbReference type="NCBI Taxonomy" id="2796361"/>
    <lineage>
        <taxon>Bacteria</taxon>
        <taxon>Pseudomonadati</taxon>
        <taxon>Pseudomonadota</taxon>
        <taxon>Betaproteobacteria</taxon>
        <taxon>Neisseriales</taxon>
        <taxon>Neisseriaceae</taxon>
        <taxon>Kingella</taxon>
    </lineage>
</organism>
<keyword evidence="1" id="KW-0472">Membrane</keyword>
<gene>
    <name evidence="2" type="ORF">JDW22_00615</name>
</gene>
<proteinExistence type="predicted"/>
<evidence type="ECO:0000313" key="3">
    <source>
        <dbReference type="Proteomes" id="UP000614058"/>
    </source>
</evidence>
<sequence length="88" mass="9272">MNQLSWNEAAVISALAAVLSWIYPPFICFIGVGGVCAATFGGIALLELRETPARGLALARLGWYAGWINIAAYVYLMAGLVRQAIAGG</sequence>
<comment type="caution">
    <text evidence="2">The sequence shown here is derived from an EMBL/GenBank/DDBJ whole genome shotgun (WGS) entry which is preliminary data.</text>
</comment>
<evidence type="ECO:0000256" key="1">
    <source>
        <dbReference type="SAM" id="Phobius"/>
    </source>
</evidence>